<dbReference type="AlphaFoldDB" id="A0A2H0U9F6"/>
<comment type="caution">
    <text evidence="2">The sequence shown here is derived from an EMBL/GenBank/DDBJ whole genome shotgun (WGS) entry which is preliminary data.</text>
</comment>
<gene>
    <name evidence="2" type="ORF">COU19_02910</name>
</gene>
<sequence length="63" mass="6749">MLGVLLFLPVAPAFIAAVRSLGGSAEQIVANMHVLFNLTFTLVFMVAIKPFEKFVNAVVARTG</sequence>
<evidence type="ECO:0000313" key="3">
    <source>
        <dbReference type="Proteomes" id="UP000230179"/>
    </source>
</evidence>
<reference evidence="3" key="1">
    <citation type="submission" date="2017-09" db="EMBL/GenBank/DDBJ databases">
        <title>Depth-based differentiation of microbial function through sediment-hosted aquifers and enrichment of novel symbionts in the deep terrestrial subsurface.</title>
        <authorList>
            <person name="Probst A.J."/>
            <person name="Ladd B."/>
            <person name="Jarett J.K."/>
            <person name="Geller-Mcgrath D.E."/>
            <person name="Sieber C.M.K."/>
            <person name="Emerson J.B."/>
            <person name="Anantharaman K."/>
            <person name="Thomas B.C."/>
            <person name="Malmstrom R."/>
            <person name="Stieglmeier M."/>
            <person name="Klingl A."/>
            <person name="Woyke T."/>
            <person name="Ryan C.M."/>
            <person name="Banfield J.F."/>
        </authorList>
    </citation>
    <scope>NUCLEOTIDE SEQUENCE [LARGE SCALE GENOMIC DNA]</scope>
</reference>
<keyword evidence="1" id="KW-0812">Transmembrane</keyword>
<organism evidence="2 3">
    <name type="scientific">Candidatus Kaiserbacteria bacterium CG10_big_fil_rev_8_21_14_0_10_56_12</name>
    <dbReference type="NCBI Taxonomy" id="1974611"/>
    <lineage>
        <taxon>Bacteria</taxon>
        <taxon>Candidatus Kaiseribacteriota</taxon>
    </lineage>
</organism>
<evidence type="ECO:0000313" key="2">
    <source>
        <dbReference type="EMBL" id="PIR82990.1"/>
    </source>
</evidence>
<evidence type="ECO:0000256" key="1">
    <source>
        <dbReference type="SAM" id="Phobius"/>
    </source>
</evidence>
<dbReference type="Proteomes" id="UP000230179">
    <property type="component" value="Unassembled WGS sequence"/>
</dbReference>
<keyword evidence="1" id="KW-0472">Membrane</keyword>
<dbReference type="EMBL" id="PFBL01000022">
    <property type="protein sequence ID" value="PIR82990.1"/>
    <property type="molecule type" value="Genomic_DNA"/>
</dbReference>
<accession>A0A2H0U9F6</accession>
<proteinExistence type="predicted"/>
<keyword evidence="1" id="KW-1133">Transmembrane helix</keyword>
<name>A0A2H0U9F6_9BACT</name>
<protein>
    <submittedName>
        <fullName evidence="2">Uncharacterized protein</fullName>
    </submittedName>
</protein>
<feature type="transmembrane region" description="Helical" evidence="1">
    <location>
        <begin position="30"/>
        <end position="48"/>
    </location>
</feature>